<protein>
    <submittedName>
        <fullName evidence="3">Uncharacterized protein</fullName>
    </submittedName>
</protein>
<dbReference type="GO" id="GO:0004420">
    <property type="term" value="F:hydroxymethylglutaryl-CoA reductase (NADPH) activity"/>
    <property type="evidence" value="ECO:0007669"/>
    <property type="project" value="InterPro"/>
</dbReference>
<dbReference type="PANTHER" id="PTHR10572:SF24">
    <property type="entry name" value="3-HYDROXY-3-METHYLGLUTARYL-COENZYME A REDUCTASE"/>
    <property type="match status" value="1"/>
</dbReference>
<gene>
    <name evidence="4" type="ORF">BRAA09T40014Z</name>
    <name evidence="3" type="ORF">BRAPAZ1V2_A09P57890.2</name>
</gene>
<evidence type="ECO:0000313" key="4">
    <source>
        <dbReference type="EMBL" id="VDC62403.1"/>
    </source>
</evidence>
<keyword evidence="2" id="KW-0414">Isoprene biosynthesis</keyword>
<dbReference type="GO" id="GO:0015936">
    <property type="term" value="P:coenzyme A metabolic process"/>
    <property type="evidence" value="ECO:0007669"/>
    <property type="project" value="InterPro"/>
</dbReference>
<dbReference type="AlphaFoldDB" id="A0A3P5YM74"/>
<dbReference type="PANTHER" id="PTHR10572">
    <property type="entry name" value="3-HYDROXY-3-METHYLGLUTARYL-COENZYME A REDUCTASE"/>
    <property type="match status" value="1"/>
</dbReference>
<dbReference type="GO" id="GO:0008299">
    <property type="term" value="P:isoprenoid biosynthetic process"/>
    <property type="evidence" value="ECO:0007669"/>
    <property type="project" value="UniProtKB-KW"/>
</dbReference>
<evidence type="ECO:0000313" key="3">
    <source>
        <dbReference type="EMBL" id="CAG7865322.1"/>
    </source>
</evidence>
<name>A0A3P5YM74_BRACM</name>
<dbReference type="UniPathway" id="UPA00058">
    <property type="reaction ID" value="UER00103"/>
</dbReference>
<dbReference type="Pfam" id="PF00368">
    <property type="entry name" value="HMG-CoA_red"/>
    <property type="match status" value="1"/>
</dbReference>
<proteinExistence type="predicted"/>
<dbReference type="Gramene" id="A09p57890.2_BraZ1">
    <property type="protein sequence ID" value="A09p57890.2_BraZ1.CDS"/>
    <property type="gene ID" value="A09g57890.2_BraZ1"/>
</dbReference>
<dbReference type="PROSITE" id="PS50065">
    <property type="entry name" value="HMG_COA_REDUCTASE_4"/>
    <property type="match status" value="1"/>
</dbReference>
<evidence type="ECO:0000256" key="2">
    <source>
        <dbReference type="ARBA" id="ARBA00023229"/>
    </source>
</evidence>
<organism evidence="4">
    <name type="scientific">Brassica campestris</name>
    <name type="common">Field mustard</name>
    <dbReference type="NCBI Taxonomy" id="3711"/>
    <lineage>
        <taxon>Eukaryota</taxon>
        <taxon>Viridiplantae</taxon>
        <taxon>Streptophyta</taxon>
        <taxon>Embryophyta</taxon>
        <taxon>Tracheophyta</taxon>
        <taxon>Spermatophyta</taxon>
        <taxon>Magnoliopsida</taxon>
        <taxon>eudicotyledons</taxon>
        <taxon>Gunneridae</taxon>
        <taxon>Pentapetalae</taxon>
        <taxon>rosids</taxon>
        <taxon>malvids</taxon>
        <taxon>Brassicales</taxon>
        <taxon>Brassicaceae</taxon>
        <taxon>Brassiceae</taxon>
        <taxon>Brassica</taxon>
    </lineage>
</organism>
<reference evidence="4" key="1">
    <citation type="submission" date="2018-11" db="EMBL/GenBank/DDBJ databases">
        <authorList>
            <consortium name="Genoscope - CEA"/>
            <person name="William W."/>
        </authorList>
    </citation>
    <scope>NUCLEOTIDE SEQUENCE</scope>
</reference>
<dbReference type="InterPro" id="IPR009023">
    <property type="entry name" value="HMG_CoA_Rdtase_NAD(P)-bd_sf"/>
</dbReference>
<sequence>MYVSGRATSTVLKDGTGTTRAPIYEAKSVHCTLVGKNAYVMFSCNAGGAMGMNIVIKGVHNVIEFLTYDFPDM</sequence>
<dbReference type="EMBL" id="LR031568">
    <property type="protein sequence ID" value="VDC62403.1"/>
    <property type="molecule type" value="Genomic_DNA"/>
</dbReference>
<dbReference type="InterPro" id="IPR002202">
    <property type="entry name" value="HMG_CoA_Rdtase"/>
</dbReference>
<dbReference type="EMBL" id="LS974625">
    <property type="protein sequence ID" value="CAG7865322.1"/>
    <property type="molecule type" value="Genomic_DNA"/>
</dbReference>
<accession>A0A3P5YM74</accession>
<dbReference type="SUPFAM" id="SSF55035">
    <property type="entry name" value="NAD-binding domain of HMG-CoA reductase"/>
    <property type="match status" value="1"/>
</dbReference>
<comment type="pathway">
    <text evidence="1">Metabolic intermediate biosynthesis; (R)-mevalonate biosynthesis; (R)-mevalonate from acetyl-CoA: step 3/3.</text>
</comment>
<dbReference type="Proteomes" id="UP000694005">
    <property type="component" value="Chromosome A09"/>
</dbReference>
<dbReference type="Gene3D" id="3.30.70.420">
    <property type="entry name" value="Hydroxymethylglutaryl-CoA reductase, class I/II, NAD/NADP-binding domain"/>
    <property type="match status" value="1"/>
</dbReference>
<evidence type="ECO:0000256" key="1">
    <source>
        <dbReference type="ARBA" id="ARBA00005084"/>
    </source>
</evidence>